<protein>
    <recommendedName>
        <fullName evidence="3">F-box domain-containing protein</fullName>
    </recommendedName>
</protein>
<dbReference type="EMBL" id="KV428033">
    <property type="protein sequence ID" value="KZT40363.1"/>
    <property type="molecule type" value="Genomic_DNA"/>
</dbReference>
<proteinExistence type="predicted"/>
<dbReference type="Gene3D" id="1.20.1280.50">
    <property type="match status" value="1"/>
</dbReference>
<organism evidence="1 2">
    <name type="scientific">Sistotremastrum suecicum HHB10207 ss-3</name>
    <dbReference type="NCBI Taxonomy" id="1314776"/>
    <lineage>
        <taxon>Eukaryota</taxon>
        <taxon>Fungi</taxon>
        <taxon>Dikarya</taxon>
        <taxon>Basidiomycota</taxon>
        <taxon>Agaricomycotina</taxon>
        <taxon>Agaricomycetes</taxon>
        <taxon>Sistotremastrales</taxon>
        <taxon>Sistotremastraceae</taxon>
        <taxon>Sistotremastrum</taxon>
    </lineage>
</organism>
<evidence type="ECO:0000313" key="1">
    <source>
        <dbReference type="EMBL" id="KZT40363.1"/>
    </source>
</evidence>
<dbReference type="Proteomes" id="UP000076798">
    <property type="component" value="Unassembled WGS sequence"/>
</dbReference>
<name>A0A166F7L1_9AGAM</name>
<dbReference type="AlphaFoldDB" id="A0A166F7L1"/>
<reference evidence="1 2" key="1">
    <citation type="journal article" date="2016" name="Mol. Biol. Evol.">
        <title>Comparative Genomics of Early-Diverging Mushroom-Forming Fungi Provides Insights into the Origins of Lignocellulose Decay Capabilities.</title>
        <authorList>
            <person name="Nagy L.G."/>
            <person name="Riley R."/>
            <person name="Tritt A."/>
            <person name="Adam C."/>
            <person name="Daum C."/>
            <person name="Floudas D."/>
            <person name="Sun H."/>
            <person name="Yadav J.S."/>
            <person name="Pangilinan J."/>
            <person name="Larsson K.H."/>
            <person name="Matsuura K."/>
            <person name="Barry K."/>
            <person name="Labutti K."/>
            <person name="Kuo R."/>
            <person name="Ohm R.A."/>
            <person name="Bhattacharya S.S."/>
            <person name="Shirouzu T."/>
            <person name="Yoshinaga Y."/>
            <person name="Martin F.M."/>
            <person name="Grigoriev I.V."/>
            <person name="Hibbett D.S."/>
        </authorList>
    </citation>
    <scope>NUCLEOTIDE SEQUENCE [LARGE SCALE GENOMIC DNA]</scope>
    <source>
        <strain evidence="1 2">HHB10207 ss-3</strain>
    </source>
</reference>
<accession>A0A166F7L1</accession>
<dbReference type="OrthoDB" id="3353710at2759"/>
<keyword evidence="2" id="KW-1185">Reference proteome</keyword>
<evidence type="ECO:0000313" key="2">
    <source>
        <dbReference type="Proteomes" id="UP000076798"/>
    </source>
</evidence>
<sequence>MSESPLTTGAEIAHLCTTFKKQVAEEISSIRQQAPFLRAHESRLDSIEQILYGMDHFLKEQRNLCTPIGRLTDEIILEILHYCMGRRTAHEGEERLALPSAIFLCKRWRELAIGARSLWSHLVLPSAPELFRLFRDRSGALPVSLYLTNRGLPKVHEMDFIGDPFCQLAPRVSHLEIRWATIDGENPPLSQFLTDHIRQKEFTYLKTLDIRDEHRGRTQSFSLNTPALQILRFSGIKFRIPQAQSENMVELQYRCPGLGPRGILELLSGFPRLERCSIEDYKPLPRQGGSDFPQVSLTQLQSISIKSLYVAQMRDIVSHLQTPSSATIDLGTYEDYLFEMEPENFIGSLLFSFDELRILERQHIYFALTSECGRSLKLEHEMEIEHKEGQYDCIWLSAMAAHPSSVSRIALDVPKLPALRELVKVLQAWNLMTHISIRTEAADLERLFTALEENPVILCPLLKSLDCRGARFSGPRMTRFLEFRRDRGVALRELKFTKGFSEPPLGDISLLVGHVIVADPPQPDQDGSVQYHS</sequence>
<gene>
    <name evidence="1" type="ORF">SISSUDRAFT_1060292</name>
</gene>
<evidence type="ECO:0008006" key="3">
    <source>
        <dbReference type="Google" id="ProtNLM"/>
    </source>
</evidence>
<dbReference type="SUPFAM" id="SSF52047">
    <property type="entry name" value="RNI-like"/>
    <property type="match status" value="1"/>
</dbReference>